<comment type="caution">
    <text evidence="12">The sequence shown here is derived from an EMBL/GenBank/DDBJ whole genome shotgun (WGS) entry which is preliminary data.</text>
</comment>
<keyword evidence="7 11" id="KW-0812">Transmembrane</keyword>
<evidence type="ECO:0000256" key="11">
    <source>
        <dbReference type="SAM" id="Phobius"/>
    </source>
</evidence>
<accession>A0A4R2MEH4</accession>
<evidence type="ECO:0000313" key="13">
    <source>
        <dbReference type="Proteomes" id="UP000295106"/>
    </source>
</evidence>
<evidence type="ECO:0000256" key="4">
    <source>
        <dbReference type="ARBA" id="ARBA00022448"/>
    </source>
</evidence>
<dbReference type="RefSeq" id="WP_132644245.1">
    <property type="nucleotide sequence ID" value="NZ_CP181386.1"/>
</dbReference>
<evidence type="ECO:0000256" key="3">
    <source>
        <dbReference type="ARBA" id="ARBA00021563"/>
    </source>
</evidence>
<name>A0A4R2MEH4_RUBGE</name>
<keyword evidence="6" id="KW-0997">Cell inner membrane</keyword>
<dbReference type="OrthoDB" id="8558191at2"/>
<dbReference type="Pfam" id="PF01203">
    <property type="entry name" value="T2SSN"/>
    <property type="match status" value="1"/>
</dbReference>
<comment type="similarity">
    <text evidence="2">Belongs to the GSP N family.</text>
</comment>
<evidence type="ECO:0000256" key="5">
    <source>
        <dbReference type="ARBA" id="ARBA00022475"/>
    </source>
</evidence>
<feature type="transmembrane region" description="Helical" evidence="11">
    <location>
        <begin position="18"/>
        <end position="40"/>
    </location>
</feature>
<dbReference type="GO" id="GO:0005886">
    <property type="term" value="C:plasma membrane"/>
    <property type="evidence" value="ECO:0007669"/>
    <property type="project" value="UniProtKB-SubCell"/>
</dbReference>
<dbReference type="AlphaFoldDB" id="A0A4R2MEH4"/>
<dbReference type="InterPro" id="IPR006311">
    <property type="entry name" value="TAT_signal"/>
</dbReference>
<dbReference type="GO" id="GO:0015628">
    <property type="term" value="P:protein secretion by the type II secretion system"/>
    <property type="evidence" value="ECO:0007669"/>
    <property type="project" value="InterPro"/>
</dbReference>
<keyword evidence="9 11" id="KW-0472">Membrane</keyword>
<reference evidence="12 13" key="1">
    <citation type="submission" date="2019-03" db="EMBL/GenBank/DDBJ databases">
        <title>Genomic Encyclopedia of Type Strains, Phase IV (KMG-IV): sequencing the most valuable type-strain genomes for metagenomic binning, comparative biology and taxonomic classification.</title>
        <authorList>
            <person name="Goeker M."/>
        </authorList>
    </citation>
    <scope>NUCLEOTIDE SEQUENCE [LARGE SCALE GENOMIC DNA]</scope>
    <source>
        <strain evidence="12 13">DSM 1709</strain>
    </source>
</reference>
<keyword evidence="5" id="KW-1003">Cell membrane</keyword>
<evidence type="ECO:0000256" key="8">
    <source>
        <dbReference type="ARBA" id="ARBA00022927"/>
    </source>
</evidence>
<keyword evidence="8" id="KW-0653">Protein transport</keyword>
<dbReference type="PROSITE" id="PS51318">
    <property type="entry name" value="TAT"/>
    <property type="match status" value="1"/>
</dbReference>
<comment type="subcellular location">
    <subcellularLocation>
        <location evidence="1">Cell inner membrane</location>
    </subcellularLocation>
</comment>
<dbReference type="GeneID" id="99686822"/>
<keyword evidence="4" id="KW-0813">Transport</keyword>
<protein>
    <recommendedName>
        <fullName evidence="3">Type II secretion system protein N</fullName>
    </recommendedName>
    <alternativeName>
        <fullName evidence="10">General secretion pathway protein N</fullName>
    </alternativeName>
</protein>
<evidence type="ECO:0000256" key="2">
    <source>
        <dbReference type="ARBA" id="ARBA00007208"/>
    </source>
</evidence>
<dbReference type="InterPro" id="IPR022792">
    <property type="entry name" value="T2SS_protein-GspN"/>
</dbReference>
<evidence type="ECO:0000256" key="9">
    <source>
        <dbReference type="ARBA" id="ARBA00023136"/>
    </source>
</evidence>
<gene>
    <name evidence="12" type="ORF">EV684_10194</name>
</gene>
<evidence type="ECO:0000256" key="1">
    <source>
        <dbReference type="ARBA" id="ARBA00004533"/>
    </source>
</evidence>
<evidence type="ECO:0000256" key="7">
    <source>
        <dbReference type="ARBA" id="ARBA00022692"/>
    </source>
</evidence>
<sequence length="267" mass="27310">MTAAPYDGSRSRRSTRRWAVGGTALGAAAALVAFAPAAWLTGALARASGERLVLADARGSIWNGSAVAVLTGGPGARDAAALPGRLHWTLRPAATGIVLRARQACCIEGELALRVDFGLGRWKITLPPGPVGRWPAAWLAGLGTPFNTLGLGGSVALASQGLVAESAAGRWSLAGGATLVLDDLSSRLSTLERLGSYRLTLAGGEVPRLTLATQQGPLLLSGDGQWSGRGLRFRGEAAAAPGSEPVLNNLLNIIGRRQGTKAVISIG</sequence>
<evidence type="ECO:0000313" key="12">
    <source>
        <dbReference type="EMBL" id="TCP05222.1"/>
    </source>
</evidence>
<proteinExistence type="inferred from homology"/>
<dbReference type="EMBL" id="SLXD01000001">
    <property type="protein sequence ID" value="TCP05222.1"/>
    <property type="molecule type" value="Genomic_DNA"/>
</dbReference>
<dbReference type="GO" id="GO:0015627">
    <property type="term" value="C:type II protein secretion system complex"/>
    <property type="evidence" value="ECO:0007669"/>
    <property type="project" value="InterPro"/>
</dbReference>
<evidence type="ECO:0000256" key="6">
    <source>
        <dbReference type="ARBA" id="ARBA00022519"/>
    </source>
</evidence>
<evidence type="ECO:0000256" key="10">
    <source>
        <dbReference type="ARBA" id="ARBA00030772"/>
    </source>
</evidence>
<organism evidence="12 13">
    <name type="scientific">Rubrivivax gelatinosus</name>
    <name type="common">Rhodocyclus gelatinosus</name>
    <name type="synonym">Rhodopseudomonas gelatinosa</name>
    <dbReference type="NCBI Taxonomy" id="28068"/>
    <lineage>
        <taxon>Bacteria</taxon>
        <taxon>Pseudomonadati</taxon>
        <taxon>Pseudomonadota</taxon>
        <taxon>Betaproteobacteria</taxon>
        <taxon>Burkholderiales</taxon>
        <taxon>Sphaerotilaceae</taxon>
        <taxon>Rubrivivax</taxon>
    </lineage>
</organism>
<dbReference type="Proteomes" id="UP000295106">
    <property type="component" value="Unassembled WGS sequence"/>
</dbReference>
<keyword evidence="11" id="KW-1133">Transmembrane helix</keyword>